<dbReference type="InterPro" id="IPR036942">
    <property type="entry name" value="Beta-barrel_TonB_sf"/>
</dbReference>
<dbReference type="AlphaFoldDB" id="A0A1S1YSZ5"/>
<dbReference type="GO" id="GO:0009279">
    <property type="term" value="C:cell outer membrane"/>
    <property type="evidence" value="ECO:0007669"/>
    <property type="project" value="UniProtKB-SubCell"/>
</dbReference>
<comment type="similarity">
    <text evidence="7">Belongs to the TonB-dependent receptor family.</text>
</comment>
<dbReference type="PROSITE" id="PS52016">
    <property type="entry name" value="TONB_DEPENDENT_REC_3"/>
    <property type="match status" value="1"/>
</dbReference>
<dbReference type="Gene3D" id="2.40.170.20">
    <property type="entry name" value="TonB-dependent receptor, beta-barrel domain"/>
    <property type="match status" value="1"/>
</dbReference>
<evidence type="ECO:0000256" key="6">
    <source>
        <dbReference type="ARBA" id="ARBA00023237"/>
    </source>
</evidence>
<feature type="domain" description="TonB-dependent receptor plug" evidence="8">
    <location>
        <begin position="120"/>
        <end position="227"/>
    </location>
</feature>
<dbReference type="OrthoDB" id="9768177at2"/>
<protein>
    <recommendedName>
        <fullName evidence="8">TonB-dependent receptor plug domain-containing protein</fullName>
    </recommendedName>
</protein>
<evidence type="ECO:0000256" key="3">
    <source>
        <dbReference type="ARBA" id="ARBA00022452"/>
    </source>
</evidence>
<dbReference type="PROSITE" id="PS00018">
    <property type="entry name" value="EF_HAND_1"/>
    <property type="match status" value="1"/>
</dbReference>
<comment type="subcellular location">
    <subcellularLocation>
        <location evidence="1 7">Cell outer membrane</location>
        <topology evidence="1 7">Multi-pass membrane protein</topology>
    </subcellularLocation>
</comment>
<dbReference type="InterPro" id="IPR012910">
    <property type="entry name" value="Plug_dom"/>
</dbReference>
<dbReference type="InterPro" id="IPR023997">
    <property type="entry name" value="TonB-dep_OMP_SusC/RagA_CS"/>
</dbReference>
<dbReference type="InterPro" id="IPR008969">
    <property type="entry name" value="CarboxyPept-like_regulatory"/>
</dbReference>
<keyword evidence="3 7" id="KW-1134">Transmembrane beta strand</keyword>
<evidence type="ECO:0000256" key="2">
    <source>
        <dbReference type="ARBA" id="ARBA00022448"/>
    </source>
</evidence>
<name>A0A1S1YSZ5_FLAPC</name>
<keyword evidence="4 7" id="KW-0812">Transmembrane</keyword>
<keyword evidence="6 7" id="KW-0998">Cell outer membrane</keyword>
<dbReference type="SUPFAM" id="SSF56935">
    <property type="entry name" value="Porins"/>
    <property type="match status" value="1"/>
</dbReference>
<evidence type="ECO:0000313" key="10">
    <source>
        <dbReference type="Proteomes" id="UP000179797"/>
    </source>
</evidence>
<dbReference type="Gene3D" id="2.60.40.1120">
    <property type="entry name" value="Carboxypeptidase-like, regulatory domain"/>
    <property type="match status" value="1"/>
</dbReference>
<dbReference type="NCBIfam" id="TIGR04056">
    <property type="entry name" value="OMP_RagA_SusC"/>
    <property type="match status" value="1"/>
</dbReference>
<evidence type="ECO:0000259" key="8">
    <source>
        <dbReference type="Pfam" id="PF07715"/>
    </source>
</evidence>
<keyword evidence="10" id="KW-1185">Reference proteome</keyword>
<dbReference type="Proteomes" id="UP000179797">
    <property type="component" value="Unassembled WGS sequence"/>
</dbReference>
<accession>A0A1S1YSZ5</accession>
<dbReference type="Gene3D" id="2.170.130.10">
    <property type="entry name" value="TonB-dependent receptor, plug domain"/>
    <property type="match status" value="1"/>
</dbReference>
<dbReference type="InterPro" id="IPR037066">
    <property type="entry name" value="Plug_dom_sf"/>
</dbReference>
<evidence type="ECO:0000256" key="7">
    <source>
        <dbReference type="PROSITE-ProRule" id="PRU01360"/>
    </source>
</evidence>
<keyword evidence="2 7" id="KW-0813">Transport</keyword>
<sequence>MKKGSLLFVRMILLTVLSFGVIDAFAQTRVISGSITDESNAPLVGANILIEGTSNGTIADFDGKYSLEIPQDASKIVVSFVGYLPQTLAIGTQSIINVTLEPDAEQLDEIVIVGYGTQEKVNVTGAVAQVDGETLSVPTPDAAGALQGRVAGVQINNGGTAPGDMPQIRVRGVTTLGSANQPLVVIDGIVSSYENFGMLANSDIESISVLKDGASASIYGARAAAGVILVTTKQGKVGKPKVTYEGYVGIQTMTRRPEYVDKNTWANIMNDASLVETGNPRYNSTQMGHIMNDTNPNEYGNTNWLDEVYRNTAAQQSHYINVSGGTEKTKYLASFGFLDQDGFLQTTDNYKRYNTKLNLSSKLSDKFTLRAQMAFTRQERQRPADLYRVQQAINTPSLNPATYTEGEYAGRWSTHHPARNNFFENPLIYLNTADRIQKQNTLQSFAALDYEITKGLKVTARTSMNYRNDENNQFTQNYEFLDWKGAVMSNPLVARGEEWWTNDLRIVNDIVVNYNVSLGKHKISALAGIAEEFYRYDEISTRRFDFVNNELRELAAGSQAGQLGTTTATDWTLQSYFGRLNYNFDGKYLLEGNLRADVSSRFKPGNRTGIFPSVSAGWRLAEESFFKDNVSENFIADAKIRASYGQLGNQAVFDDNYPWMPRIANADYPFYNEMNVGKAQTTMVVDDISWETTHTYNLGVDLDFFQGKLGASFDVFKKVTDDILLRLPVSSTSGLTAPVRNAGQLENQGWEIDLRYNNETKGGLRYSIGANVSSFQNTITDLKGAYSEFAPDFREGDAIGTIYGYKNLGIYTDQKQVDLDNAARNGDKDAIASGGIGQTRDVRLGDIRYADVNGDGQVNFEDMVNIGNTLAKLTYGINVDLGYKSWDFSMFWQGAGNIDGYAANLRYAGNGEVNIREEARDTYNEISNPTGTFPRISVNGNTQNEQVSDYWVQSAAYLRLKNIQVGYTLPAGATKAINVEKMRFYVSGQNVLTFTNFDSGLDPEMVAPMQTNGSFGGHETNARPSFYPTVSVYTVGLQATF</sequence>
<dbReference type="InterPro" id="IPR023996">
    <property type="entry name" value="TonB-dep_OMP_SusC/RagA"/>
</dbReference>
<dbReference type="Pfam" id="PF07715">
    <property type="entry name" value="Plug"/>
    <property type="match status" value="1"/>
</dbReference>
<dbReference type="Pfam" id="PF13715">
    <property type="entry name" value="CarbopepD_reg_2"/>
    <property type="match status" value="1"/>
</dbReference>
<proteinExistence type="inferred from homology"/>
<evidence type="ECO:0000313" key="9">
    <source>
        <dbReference type="EMBL" id="OHX64152.1"/>
    </source>
</evidence>
<evidence type="ECO:0000256" key="4">
    <source>
        <dbReference type="ARBA" id="ARBA00022692"/>
    </source>
</evidence>
<reference evidence="9 10" key="1">
    <citation type="journal article" date="2012" name="Int. J. Syst. Evol. Microbiol.">
        <title>Flammeovirga pacifica sp. nov., isolated from deep-sea sediment.</title>
        <authorList>
            <person name="Xu H."/>
            <person name="Fu Y."/>
            <person name="Yang N."/>
            <person name="Ding Z."/>
            <person name="Lai Q."/>
            <person name="Zeng R."/>
        </authorList>
    </citation>
    <scope>NUCLEOTIDE SEQUENCE [LARGE SCALE GENOMIC DNA]</scope>
    <source>
        <strain evidence="10">DSM 24597 / LMG 26175 / WPAGA1</strain>
    </source>
</reference>
<organism evidence="9 10">
    <name type="scientific">Flammeovirga pacifica</name>
    <dbReference type="NCBI Taxonomy" id="915059"/>
    <lineage>
        <taxon>Bacteria</taxon>
        <taxon>Pseudomonadati</taxon>
        <taxon>Bacteroidota</taxon>
        <taxon>Cytophagia</taxon>
        <taxon>Cytophagales</taxon>
        <taxon>Flammeovirgaceae</taxon>
        <taxon>Flammeovirga</taxon>
    </lineage>
</organism>
<gene>
    <name evidence="9" type="ORF">NH26_21340</name>
</gene>
<keyword evidence="5 7" id="KW-0472">Membrane</keyword>
<dbReference type="SUPFAM" id="SSF49464">
    <property type="entry name" value="Carboxypeptidase regulatory domain-like"/>
    <property type="match status" value="1"/>
</dbReference>
<evidence type="ECO:0000256" key="5">
    <source>
        <dbReference type="ARBA" id="ARBA00023136"/>
    </source>
</evidence>
<dbReference type="NCBIfam" id="TIGR04057">
    <property type="entry name" value="SusC_RagA_signa"/>
    <property type="match status" value="1"/>
</dbReference>
<evidence type="ECO:0000256" key="1">
    <source>
        <dbReference type="ARBA" id="ARBA00004571"/>
    </source>
</evidence>
<dbReference type="RefSeq" id="WP_044226362.1">
    <property type="nucleotide sequence ID" value="NZ_JRYR02000002.1"/>
</dbReference>
<dbReference type="EMBL" id="JRYR02000002">
    <property type="protein sequence ID" value="OHX64152.1"/>
    <property type="molecule type" value="Genomic_DNA"/>
</dbReference>
<dbReference type="InterPro" id="IPR018247">
    <property type="entry name" value="EF_Hand_1_Ca_BS"/>
</dbReference>
<dbReference type="STRING" id="915059.NH26_21340"/>
<dbReference type="InterPro" id="IPR039426">
    <property type="entry name" value="TonB-dep_rcpt-like"/>
</dbReference>
<comment type="caution">
    <text evidence="9">The sequence shown here is derived from an EMBL/GenBank/DDBJ whole genome shotgun (WGS) entry which is preliminary data.</text>
</comment>